<evidence type="ECO:0000313" key="2">
    <source>
        <dbReference type="Proteomes" id="UP001153709"/>
    </source>
</evidence>
<dbReference type="OrthoDB" id="6771557at2759"/>
<reference evidence="1" key="1">
    <citation type="submission" date="2022-01" db="EMBL/GenBank/DDBJ databases">
        <authorList>
            <person name="King R."/>
        </authorList>
    </citation>
    <scope>NUCLEOTIDE SEQUENCE</scope>
</reference>
<proteinExistence type="predicted"/>
<keyword evidence="2" id="KW-1185">Reference proteome</keyword>
<dbReference type="AlphaFoldDB" id="A0A9N9X506"/>
<organism evidence="1 2">
    <name type="scientific">Diabrotica balteata</name>
    <name type="common">Banded cucumber beetle</name>
    <dbReference type="NCBI Taxonomy" id="107213"/>
    <lineage>
        <taxon>Eukaryota</taxon>
        <taxon>Metazoa</taxon>
        <taxon>Ecdysozoa</taxon>
        <taxon>Arthropoda</taxon>
        <taxon>Hexapoda</taxon>
        <taxon>Insecta</taxon>
        <taxon>Pterygota</taxon>
        <taxon>Neoptera</taxon>
        <taxon>Endopterygota</taxon>
        <taxon>Coleoptera</taxon>
        <taxon>Polyphaga</taxon>
        <taxon>Cucujiformia</taxon>
        <taxon>Chrysomeloidea</taxon>
        <taxon>Chrysomelidae</taxon>
        <taxon>Galerucinae</taxon>
        <taxon>Diabroticina</taxon>
        <taxon>Diabroticites</taxon>
        <taxon>Diabrotica</taxon>
    </lineage>
</organism>
<protein>
    <recommendedName>
        <fullName evidence="3">PiggyBac transposable element-derived protein 4</fullName>
    </recommendedName>
</protein>
<accession>A0A9N9X506</accession>
<gene>
    <name evidence="1" type="ORF">DIABBA_LOCUS1530</name>
</gene>
<evidence type="ECO:0008006" key="3">
    <source>
        <dbReference type="Google" id="ProtNLM"/>
    </source>
</evidence>
<name>A0A9N9X506_DIABA</name>
<dbReference type="Proteomes" id="UP001153709">
    <property type="component" value="Chromosome 1"/>
</dbReference>
<evidence type="ECO:0000313" key="1">
    <source>
        <dbReference type="EMBL" id="CAG9827541.1"/>
    </source>
</evidence>
<dbReference type="EMBL" id="OU898276">
    <property type="protein sequence ID" value="CAG9827541.1"/>
    <property type="molecule type" value="Genomic_DNA"/>
</dbReference>
<dbReference type="PANTHER" id="PTHR46599:SF3">
    <property type="entry name" value="PIGGYBAC TRANSPOSABLE ELEMENT-DERIVED PROTEIN 4"/>
    <property type="match status" value="1"/>
</dbReference>
<dbReference type="PANTHER" id="PTHR46599">
    <property type="entry name" value="PIGGYBAC TRANSPOSABLE ELEMENT-DERIVED PROTEIN 4"/>
    <property type="match status" value="1"/>
</dbReference>
<sequence length="157" mass="18601">MPGIDCSDQMISYYSSPRKSIRWYKKVMFDLLDISLWNAFYTKRTLDTQLSFLQFREEIVKEYVGIDKDEQDGSNLAKTGLLHSGKRPRLDQQIANRNTDSGMHFIDKIPNSKDPNNSYHLICKHCTSRYILKETKYLSLCVEPCFEDYHRQYNFCF</sequence>